<protein>
    <submittedName>
        <fullName evidence="1">Uncharacterized protein</fullName>
    </submittedName>
</protein>
<dbReference type="Proteomes" id="UP000254230">
    <property type="component" value="Unassembled WGS sequence"/>
</dbReference>
<evidence type="ECO:0000313" key="1">
    <source>
        <dbReference type="EMBL" id="STY17228.1"/>
    </source>
</evidence>
<evidence type="ECO:0000313" key="2">
    <source>
        <dbReference type="Proteomes" id="UP000254230"/>
    </source>
</evidence>
<sequence>MRTIQAKAFEQQSFCIILNNFSPGQPLVMGLFWVPFIIGNSLKRSDITRALLLAIMCR</sequence>
<proteinExistence type="predicted"/>
<name>A0A378KV21_9GAMM</name>
<organism evidence="1 2">
    <name type="scientific">Legionella quateirensis</name>
    <dbReference type="NCBI Taxonomy" id="45072"/>
    <lineage>
        <taxon>Bacteria</taxon>
        <taxon>Pseudomonadati</taxon>
        <taxon>Pseudomonadota</taxon>
        <taxon>Gammaproteobacteria</taxon>
        <taxon>Legionellales</taxon>
        <taxon>Legionellaceae</taxon>
        <taxon>Legionella</taxon>
    </lineage>
</organism>
<gene>
    <name evidence="1" type="ORF">NCTC12376_01022</name>
</gene>
<accession>A0A378KV21</accession>
<dbReference type="EMBL" id="UGOW01000001">
    <property type="protein sequence ID" value="STY17228.1"/>
    <property type="molecule type" value="Genomic_DNA"/>
</dbReference>
<reference evidence="1 2" key="1">
    <citation type="submission" date="2018-06" db="EMBL/GenBank/DDBJ databases">
        <authorList>
            <consortium name="Pathogen Informatics"/>
            <person name="Doyle S."/>
        </authorList>
    </citation>
    <scope>NUCLEOTIDE SEQUENCE [LARGE SCALE GENOMIC DNA]</scope>
    <source>
        <strain evidence="1 2">NCTC12376</strain>
    </source>
</reference>
<dbReference type="AlphaFoldDB" id="A0A378KV21"/>